<dbReference type="SUPFAM" id="SSF53300">
    <property type="entry name" value="vWA-like"/>
    <property type="match status" value="1"/>
</dbReference>
<accession>A0AAV4ZFP2</accession>
<protein>
    <recommendedName>
        <fullName evidence="3">VWA domain-containing protein</fullName>
    </recommendedName>
</protein>
<name>A0AAV4ZFP2_9HYPH</name>
<dbReference type="Proteomes" id="UP001055247">
    <property type="component" value="Unassembled WGS sequence"/>
</dbReference>
<evidence type="ECO:0000313" key="2">
    <source>
        <dbReference type="Proteomes" id="UP001055247"/>
    </source>
</evidence>
<gene>
    <name evidence="1" type="ORF">BHAOGJBA_0145</name>
</gene>
<dbReference type="AlphaFoldDB" id="A0AAV4ZFP2"/>
<comment type="caution">
    <text evidence="1">The sequence shown here is derived from an EMBL/GenBank/DDBJ whole genome shotgun (WGS) entry which is preliminary data.</text>
</comment>
<sequence length="163" mass="17063">MQRDAFERLDLKRMLAEPEMLEAVQPDVSLVSTLISMRALLGGGTDINRAVGYCAQRITRPEDTVLVLISDLYEGGVEAGLLAQAQRLVASGVQMVALLALSDEGVPAYDRGLAARLAALGVPAFGCTPDRSPEMMAAIRKQDLAAWAAGAGIAAVPADAGAR</sequence>
<reference evidence="1" key="1">
    <citation type="journal article" date="2016" name="Front. Microbiol.">
        <title>Genome Sequence of the Piezophilic, Mesophilic Sulfate-Reducing Bacterium Desulfovibrio indicus J2T.</title>
        <authorList>
            <person name="Cao J."/>
            <person name="Maignien L."/>
            <person name="Shao Z."/>
            <person name="Alain K."/>
            <person name="Jebbar M."/>
        </authorList>
    </citation>
    <scope>NUCLEOTIDE SEQUENCE</scope>
    <source>
        <strain evidence="1">DSM 16372</strain>
    </source>
</reference>
<dbReference type="EMBL" id="BPQO01000001">
    <property type="protein sequence ID" value="GJD86651.1"/>
    <property type="molecule type" value="Genomic_DNA"/>
</dbReference>
<dbReference type="InterPro" id="IPR008912">
    <property type="entry name" value="Uncharacterised_CoxE"/>
</dbReference>
<dbReference type="Pfam" id="PF05762">
    <property type="entry name" value="VWA_CoxE"/>
    <property type="match status" value="1"/>
</dbReference>
<proteinExistence type="predicted"/>
<keyword evidence="2" id="KW-1185">Reference proteome</keyword>
<dbReference type="InterPro" id="IPR036465">
    <property type="entry name" value="vWFA_dom_sf"/>
</dbReference>
<organism evidence="1 2">
    <name type="scientific">Methylobacterium hispanicum</name>
    <dbReference type="NCBI Taxonomy" id="270350"/>
    <lineage>
        <taxon>Bacteria</taxon>
        <taxon>Pseudomonadati</taxon>
        <taxon>Pseudomonadota</taxon>
        <taxon>Alphaproteobacteria</taxon>
        <taxon>Hyphomicrobiales</taxon>
        <taxon>Methylobacteriaceae</taxon>
        <taxon>Methylobacterium</taxon>
    </lineage>
</organism>
<evidence type="ECO:0000313" key="1">
    <source>
        <dbReference type="EMBL" id="GJD86651.1"/>
    </source>
</evidence>
<evidence type="ECO:0008006" key="3">
    <source>
        <dbReference type="Google" id="ProtNLM"/>
    </source>
</evidence>
<reference evidence="1" key="2">
    <citation type="submission" date="2021-08" db="EMBL/GenBank/DDBJ databases">
        <authorList>
            <person name="Tani A."/>
            <person name="Ola A."/>
            <person name="Ogura Y."/>
            <person name="Katsura K."/>
            <person name="Hayashi T."/>
        </authorList>
    </citation>
    <scope>NUCLEOTIDE SEQUENCE</scope>
    <source>
        <strain evidence="1">DSM 16372</strain>
    </source>
</reference>